<evidence type="ECO:0000256" key="6">
    <source>
        <dbReference type="ARBA" id="ARBA00035244"/>
    </source>
</evidence>
<dbReference type="Pfam" id="PF00573">
    <property type="entry name" value="Ribosomal_L4"/>
    <property type="match status" value="1"/>
</dbReference>
<dbReference type="GO" id="GO:0019843">
    <property type="term" value="F:rRNA binding"/>
    <property type="evidence" value="ECO:0007669"/>
    <property type="project" value="UniProtKB-UniRule"/>
</dbReference>
<accession>D2C3U1</accession>
<comment type="function">
    <text evidence="7">Forms part of the polypeptide exit tunnel.</text>
</comment>
<sequence>MAQVDLLNVKGEKVGTLEISDFVFNIDPNYDVMWRYVDMQLSNRRAGTASTKTRGEVSGGGRKPWPQKHTGRARHGSIRSPIWRHGGIAHGPKPRDWSKKLNKKMKKLALRSALSVKYRENKLFVLDDLKLERPKTKFLKEILQNLQLSDKKTLIVLPWKDEGYMNVKLSGKNLPNVKVIIADNPNNSKNGEKAVRIDGLNVFDMLKYDYLVLTQDMVSKIEEVLGNEAGKALTE</sequence>
<dbReference type="PANTHER" id="PTHR10746">
    <property type="entry name" value="50S RIBOSOMAL PROTEIN L4"/>
    <property type="match status" value="1"/>
</dbReference>
<dbReference type="RefSeq" id="WP_011943785.1">
    <property type="nucleotide sequence ID" value="NC_013642.1"/>
</dbReference>
<dbReference type="GO" id="GO:0005840">
    <property type="term" value="C:ribosome"/>
    <property type="evidence" value="ECO:0007669"/>
    <property type="project" value="UniProtKB-KW"/>
</dbReference>
<evidence type="ECO:0000256" key="2">
    <source>
        <dbReference type="ARBA" id="ARBA00022730"/>
    </source>
</evidence>
<dbReference type="InterPro" id="IPR002136">
    <property type="entry name" value="Ribosomal_uL4"/>
</dbReference>
<dbReference type="HOGENOM" id="CLU_041575_5_2_0"/>
<evidence type="ECO:0000256" key="4">
    <source>
        <dbReference type="ARBA" id="ARBA00022980"/>
    </source>
</evidence>
<organism evidence="9 10">
    <name type="scientific">Thermotoga petrophila (strain ATCC BAA-489 / DSM 13996 / JCM 10882 / RKU-10)</name>
    <name type="common">Thermotoga naphthophila</name>
    <dbReference type="NCBI Taxonomy" id="590168"/>
    <lineage>
        <taxon>Bacteria</taxon>
        <taxon>Thermotogati</taxon>
        <taxon>Thermotogota</taxon>
        <taxon>Thermotogae</taxon>
        <taxon>Thermotogales</taxon>
        <taxon>Thermotogaceae</taxon>
        <taxon>Thermotoga</taxon>
    </lineage>
</organism>
<name>D2C3U1_THEP2</name>
<proteinExistence type="inferred from homology"/>
<evidence type="ECO:0000256" key="3">
    <source>
        <dbReference type="ARBA" id="ARBA00022884"/>
    </source>
</evidence>
<comment type="similarity">
    <text evidence="1 7">Belongs to the universal ribosomal protein uL4 family.</text>
</comment>
<dbReference type="Gene3D" id="3.40.1370.10">
    <property type="match status" value="1"/>
</dbReference>
<dbReference type="EMBL" id="CP001839">
    <property type="protein sequence ID" value="ADA67395.1"/>
    <property type="molecule type" value="Genomic_DNA"/>
</dbReference>
<keyword evidence="10" id="KW-1185">Reference proteome</keyword>
<reference evidence="9 10" key="1">
    <citation type="submission" date="2009-12" db="EMBL/GenBank/DDBJ databases">
        <title>Complete sequence of Thermotoga petrophila RKU-1.</title>
        <authorList>
            <consortium name="US DOE Joint Genome Institute"/>
            <person name="Lucas S."/>
            <person name="Copeland A."/>
            <person name="Lapidus A."/>
            <person name="Glavina del Rio T."/>
            <person name="Dalin E."/>
            <person name="Tice H."/>
            <person name="Bruce D."/>
            <person name="Goodwin L."/>
            <person name="Pitluck S."/>
            <person name="Munk A.C."/>
            <person name="Brettin T."/>
            <person name="Detter J.C."/>
            <person name="Han C."/>
            <person name="Tapia R."/>
            <person name="Larimer F."/>
            <person name="Land M."/>
            <person name="Hauser L."/>
            <person name="Kyrpides N."/>
            <person name="Mikhailova N."/>
            <person name="Nelson K.E."/>
            <person name="Gogarten J.P."/>
            <person name="Noll K.M."/>
        </authorList>
    </citation>
    <scope>NUCLEOTIDE SEQUENCE [LARGE SCALE GENOMIC DNA]</scope>
    <source>
        <strain evidence="10">ATCC BAA-489 / DSM 13996 / JCM 10882 / RKU-10</strain>
    </source>
</reference>
<comment type="subunit">
    <text evidence="7">Part of the 50S ribosomal subunit.</text>
</comment>
<dbReference type="PANTHER" id="PTHR10746:SF6">
    <property type="entry name" value="LARGE RIBOSOMAL SUBUNIT PROTEIN UL4M"/>
    <property type="match status" value="1"/>
</dbReference>
<keyword evidence="3 7" id="KW-0694">RNA-binding</keyword>
<evidence type="ECO:0000256" key="1">
    <source>
        <dbReference type="ARBA" id="ARBA00010528"/>
    </source>
</evidence>
<feature type="region of interest" description="Disordered" evidence="8">
    <location>
        <begin position="45"/>
        <end position="75"/>
    </location>
</feature>
<dbReference type="GO" id="GO:1990904">
    <property type="term" value="C:ribonucleoprotein complex"/>
    <property type="evidence" value="ECO:0007669"/>
    <property type="project" value="UniProtKB-KW"/>
</dbReference>
<keyword evidence="4 7" id="KW-0689">Ribosomal protein</keyword>
<dbReference type="NCBIfam" id="TIGR03953">
    <property type="entry name" value="rplD_bact"/>
    <property type="match status" value="1"/>
</dbReference>
<evidence type="ECO:0000256" key="5">
    <source>
        <dbReference type="ARBA" id="ARBA00023274"/>
    </source>
</evidence>
<dbReference type="InterPro" id="IPR023574">
    <property type="entry name" value="Ribosomal_uL4_dom_sf"/>
</dbReference>
<evidence type="ECO:0000256" key="7">
    <source>
        <dbReference type="HAMAP-Rule" id="MF_01328"/>
    </source>
</evidence>
<dbReference type="Proteomes" id="UP000000940">
    <property type="component" value="Chromosome"/>
</dbReference>
<feature type="compositionally biased region" description="Basic residues" evidence="8">
    <location>
        <begin position="65"/>
        <end position="75"/>
    </location>
</feature>
<dbReference type="InterPro" id="IPR013005">
    <property type="entry name" value="Ribosomal_uL4-like"/>
</dbReference>
<evidence type="ECO:0000256" key="8">
    <source>
        <dbReference type="SAM" id="MobiDB-lite"/>
    </source>
</evidence>
<dbReference type="HAMAP" id="MF_01328_B">
    <property type="entry name" value="Ribosomal_uL4_B"/>
    <property type="match status" value="1"/>
</dbReference>
<dbReference type="GO" id="GO:0003735">
    <property type="term" value="F:structural constituent of ribosome"/>
    <property type="evidence" value="ECO:0007669"/>
    <property type="project" value="InterPro"/>
</dbReference>
<evidence type="ECO:0000313" key="9">
    <source>
        <dbReference type="EMBL" id="ADA67395.1"/>
    </source>
</evidence>
<dbReference type="AlphaFoldDB" id="D2C3U1"/>
<dbReference type="GO" id="GO:0006412">
    <property type="term" value="P:translation"/>
    <property type="evidence" value="ECO:0007669"/>
    <property type="project" value="UniProtKB-UniRule"/>
</dbReference>
<dbReference type="KEGG" id="tnp:Tnap_1310"/>
<evidence type="ECO:0000313" key="10">
    <source>
        <dbReference type="Proteomes" id="UP000000940"/>
    </source>
</evidence>
<protein>
    <recommendedName>
        <fullName evidence="6 7">Large ribosomal subunit protein uL4</fullName>
    </recommendedName>
</protein>
<keyword evidence="2 7" id="KW-0699">rRNA-binding</keyword>
<comment type="function">
    <text evidence="7">One of the primary rRNA binding proteins, this protein initially binds near the 5'-end of the 23S rRNA. It is important during the early stages of 50S assembly. It makes multiple contacts with different domains of the 23S rRNA in the assembled 50S subunit and ribosome.</text>
</comment>
<dbReference type="SMR" id="D2C3U1"/>
<dbReference type="FunFam" id="3.40.1370.10:FF:000020">
    <property type="entry name" value="50S ribosomal protein L4"/>
    <property type="match status" value="1"/>
</dbReference>
<dbReference type="SUPFAM" id="SSF52166">
    <property type="entry name" value="Ribosomal protein L4"/>
    <property type="match status" value="1"/>
</dbReference>
<keyword evidence="5 7" id="KW-0687">Ribonucleoprotein</keyword>
<gene>
    <name evidence="7" type="primary">rplD</name>
    <name evidence="9" type="ordered locus">Tnap_1310</name>
</gene>